<comment type="similarity">
    <text evidence="2">Belongs to the unc-50 family.</text>
</comment>
<feature type="transmembrane region" description="Helical" evidence="7">
    <location>
        <begin position="341"/>
        <end position="365"/>
    </location>
</feature>
<dbReference type="PANTHER" id="PTHR12841:SF6">
    <property type="entry name" value="PROTEIN UNC-50 HOMOLOG"/>
    <property type="match status" value="1"/>
</dbReference>
<dbReference type="Pfam" id="PF05216">
    <property type="entry name" value="UNC-50"/>
    <property type="match status" value="1"/>
</dbReference>
<evidence type="ECO:0000313" key="9">
    <source>
        <dbReference type="Proteomes" id="UP001235939"/>
    </source>
</evidence>
<evidence type="ECO:0000256" key="5">
    <source>
        <dbReference type="ARBA" id="ARBA00023136"/>
    </source>
</evidence>
<keyword evidence="5 7" id="KW-0472">Membrane</keyword>
<accession>A0ABY6LMH7</accession>
<dbReference type="Proteomes" id="UP001235939">
    <property type="component" value="Chromosome 19"/>
</dbReference>
<feature type="region of interest" description="Disordered" evidence="6">
    <location>
        <begin position="1"/>
        <end position="21"/>
    </location>
</feature>
<protein>
    <submittedName>
        <fullName evidence="8">UNC50</fullName>
    </submittedName>
</protein>
<feature type="transmembrane region" description="Helical" evidence="7">
    <location>
        <begin position="310"/>
        <end position="329"/>
    </location>
</feature>
<sequence>MADKGPLNVTPHKSGLSHSPSHRCNNCQAKYVVETGRRVSNRIYEHRRNIINQGVHMHCVTAAVIKILVFFFLISTQGEVKCVCLVIKTGSTTQWQADLAPKEMAAFDMRNIRHVQPLLTWSTNAAHPYVTSQCLAEMSRRIADPVMTEHLPTSSPASSTITLPSSLLGEKKSASEKRHSFLRKFVIYKHMDFDYAAWQMLHLFVHPRRLYRSFLYRKRNKDQFARDDPAFLILVLVLILVLTVGFAMANKMDFKKTLWLHIWVYIDFFCLALIITTLFWYITNHYLKDPTLEEGDDIEWGYCFDVHINSYVPFATILDLYLIFYSCFLTPDSPNYRIVTILGNTMWMVALLYYLYINFMGYAYFALTNVPEPRLWQADLAPKEMASSDMRNRRHVQPLLTWSTNAAHPVSLEPLQVLTCPLCGAVLRNLQRGFRLLYPMTLTVMVYLLTVGLNWNLCRWIIQFWRIRTGSTTQWQADLAPKEMASSDMRNRRHVQPLLTWSTNAAHPVSLD</sequence>
<name>A0ABY6LMH7_9ARAC</name>
<feature type="transmembrane region" description="Helical" evidence="7">
    <location>
        <begin position="262"/>
        <end position="282"/>
    </location>
</feature>
<gene>
    <name evidence="8" type="ORF">LAZ67_19002678</name>
</gene>
<evidence type="ECO:0000256" key="4">
    <source>
        <dbReference type="ARBA" id="ARBA00022989"/>
    </source>
</evidence>
<keyword evidence="4 7" id="KW-1133">Transmembrane helix</keyword>
<evidence type="ECO:0000256" key="6">
    <source>
        <dbReference type="SAM" id="MobiDB-lite"/>
    </source>
</evidence>
<evidence type="ECO:0000256" key="2">
    <source>
        <dbReference type="ARBA" id="ARBA00006293"/>
    </source>
</evidence>
<proteinExistence type="inferred from homology"/>
<dbReference type="PANTHER" id="PTHR12841">
    <property type="entry name" value="PROTEIN UNC-50 HOMOLOG"/>
    <property type="match status" value="1"/>
</dbReference>
<dbReference type="EMBL" id="CP092881">
    <property type="protein sequence ID" value="UYV81058.1"/>
    <property type="molecule type" value="Genomic_DNA"/>
</dbReference>
<evidence type="ECO:0000256" key="3">
    <source>
        <dbReference type="ARBA" id="ARBA00022692"/>
    </source>
</evidence>
<reference evidence="8 9" key="1">
    <citation type="submission" date="2022-01" db="EMBL/GenBank/DDBJ databases">
        <title>A chromosomal length assembly of Cordylochernes scorpioides.</title>
        <authorList>
            <person name="Zeh D."/>
            <person name="Zeh J."/>
        </authorList>
    </citation>
    <scope>NUCLEOTIDE SEQUENCE [LARGE SCALE GENOMIC DNA]</scope>
    <source>
        <strain evidence="8">IN4F17</strain>
        <tissue evidence="8">Whole Body</tissue>
    </source>
</reference>
<evidence type="ECO:0000256" key="1">
    <source>
        <dbReference type="ARBA" id="ARBA00004141"/>
    </source>
</evidence>
<keyword evidence="3 7" id="KW-0812">Transmembrane</keyword>
<evidence type="ECO:0000256" key="7">
    <source>
        <dbReference type="SAM" id="Phobius"/>
    </source>
</evidence>
<organism evidence="8 9">
    <name type="scientific">Cordylochernes scorpioides</name>
    <dbReference type="NCBI Taxonomy" id="51811"/>
    <lineage>
        <taxon>Eukaryota</taxon>
        <taxon>Metazoa</taxon>
        <taxon>Ecdysozoa</taxon>
        <taxon>Arthropoda</taxon>
        <taxon>Chelicerata</taxon>
        <taxon>Arachnida</taxon>
        <taxon>Pseudoscorpiones</taxon>
        <taxon>Cheliferoidea</taxon>
        <taxon>Chernetidae</taxon>
        <taxon>Cordylochernes</taxon>
    </lineage>
</organism>
<comment type="subcellular location">
    <subcellularLocation>
        <location evidence="1">Membrane</location>
        <topology evidence="1">Multi-pass membrane protein</topology>
    </subcellularLocation>
</comment>
<evidence type="ECO:0000313" key="8">
    <source>
        <dbReference type="EMBL" id="UYV81058.1"/>
    </source>
</evidence>
<feature type="transmembrane region" description="Helical" evidence="7">
    <location>
        <begin position="230"/>
        <end position="250"/>
    </location>
</feature>
<dbReference type="InterPro" id="IPR007881">
    <property type="entry name" value="UNC-50"/>
</dbReference>
<feature type="transmembrane region" description="Helical" evidence="7">
    <location>
        <begin position="55"/>
        <end position="74"/>
    </location>
</feature>
<feature type="transmembrane region" description="Helical" evidence="7">
    <location>
        <begin position="436"/>
        <end position="458"/>
    </location>
</feature>
<keyword evidence="9" id="KW-1185">Reference proteome</keyword>